<keyword evidence="2" id="KW-0614">Plasmid</keyword>
<feature type="transmembrane region" description="Helical" evidence="1">
    <location>
        <begin position="30"/>
        <end position="50"/>
    </location>
</feature>
<dbReference type="Pfam" id="PF02592">
    <property type="entry name" value="Vut_1"/>
    <property type="match status" value="1"/>
</dbReference>
<dbReference type="PANTHER" id="PTHR34300">
    <property type="entry name" value="QUEUOSINE PRECURSOR TRANSPORTER-RELATED"/>
    <property type="match status" value="1"/>
</dbReference>
<accession>A0A3A6UC93</accession>
<evidence type="ECO:0000313" key="3">
    <source>
        <dbReference type="Proteomes" id="UP000277145"/>
    </source>
</evidence>
<feature type="transmembrane region" description="Helical" evidence="1">
    <location>
        <begin position="86"/>
        <end position="110"/>
    </location>
</feature>
<dbReference type="Proteomes" id="UP000277145">
    <property type="component" value="Unassembled WGS sequence"/>
</dbReference>
<sequence>MMLKNKIGIFLKTHFFKKISDYLANIDKGAYLVLIGMLYATIFFCSFVMGYKTVDLYGRILCSSVFIFPLLFPINDSITELLGAKVSYLMIVAIIFCEFMFSFITHALAILPSPSHWQNQEIYPLLTTGFIHIAIADSISLAIGFFANTYVLDKWGMKWFGSGFFRRSLGATAVGELLFTISTNLITFHMLSTANLMDTTNIIISDYILKMAYSFIICIPNAYLVSLIKKHIQKEDIIKDRKIIPLNGIRVRYRT</sequence>
<dbReference type="RefSeq" id="WP_120130581.1">
    <property type="nucleotide sequence ID" value="NZ_QWDR01000006.1"/>
</dbReference>
<dbReference type="PANTHER" id="PTHR34300:SF2">
    <property type="entry name" value="QUEUOSINE PRECURSOR TRANSPORTER-RELATED"/>
    <property type="match status" value="1"/>
</dbReference>
<proteinExistence type="predicted"/>
<geneLocation type="plasmid" evidence="2">
    <name>unnamed2</name>
</geneLocation>
<comment type="caution">
    <text evidence="2">The sequence shown here is derived from an EMBL/GenBank/DDBJ whole genome shotgun (WGS) entry which is preliminary data.</text>
</comment>
<feature type="transmembrane region" description="Helical" evidence="1">
    <location>
        <begin position="122"/>
        <end position="147"/>
    </location>
</feature>
<gene>
    <name evidence="2" type="ORF">D1H98_16705</name>
</gene>
<dbReference type="InterPro" id="IPR003744">
    <property type="entry name" value="YhhQ"/>
</dbReference>
<dbReference type="AlphaFoldDB" id="A0A3A6UC93"/>
<name>A0A3A6UC93_LEGPN</name>
<protein>
    <submittedName>
        <fullName evidence="2">VUT family protein</fullName>
    </submittedName>
</protein>
<keyword evidence="1" id="KW-0812">Transmembrane</keyword>
<reference evidence="2 3" key="1">
    <citation type="submission" date="2018-08" db="EMBL/GenBank/DDBJ databases">
        <title>Genome Sequences of Legionella pneumophila subsp. pneumophila Isolates, Recovered from a Drinking Water System in a Large Builging.</title>
        <authorList>
            <person name="Gomez-Alvarez V."/>
            <person name="Boczek L."/>
            <person name="King D."/>
            <person name="Pemberton A."/>
            <person name="Pfaller S."/>
            <person name="Rodgers M."/>
            <person name="Santodomingo J."/>
            <person name="Revetta R."/>
        </authorList>
    </citation>
    <scope>NUCLEOTIDE SEQUENCE [LARGE SCALE GENOMIC DNA]</scope>
    <source>
        <strain evidence="2 3">L01C.1</strain>
        <plasmid evidence="2">unnamed2</plasmid>
    </source>
</reference>
<organism evidence="2 3">
    <name type="scientific">Legionella pneumophila subsp. pneumophila</name>
    <dbReference type="NCBI Taxonomy" id="91891"/>
    <lineage>
        <taxon>Bacteria</taxon>
        <taxon>Pseudomonadati</taxon>
        <taxon>Pseudomonadota</taxon>
        <taxon>Gammaproteobacteria</taxon>
        <taxon>Legionellales</taxon>
        <taxon>Legionellaceae</taxon>
        <taxon>Legionella</taxon>
    </lineage>
</organism>
<dbReference type="EMBL" id="QWDR01000006">
    <property type="protein sequence ID" value="RJY24661.1"/>
    <property type="molecule type" value="Genomic_DNA"/>
</dbReference>
<evidence type="ECO:0000256" key="1">
    <source>
        <dbReference type="SAM" id="Phobius"/>
    </source>
</evidence>
<feature type="transmembrane region" description="Helical" evidence="1">
    <location>
        <begin position="168"/>
        <end position="191"/>
    </location>
</feature>
<feature type="transmembrane region" description="Helical" evidence="1">
    <location>
        <begin position="56"/>
        <end position="74"/>
    </location>
</feature>
<evidence type="ECO:0000313" key="2">
    <source>
        <dbReference type="EMBL" id="RJY24661.1"/>
    </source>
</evidence>
<keyword evidence="1" id="KW-1133">Transmembrane helix</keyword>
<keyword evidence="1" id="KW-0472">Membrane</keyword>
<feature type="transmembrane region" description="Helical" evidence="1">
    <location>
        <begin position="211"/>
        <end position="228"/>
    </location>
</feature>